<name>A0AAW0AJD6_9AGAR</name>
<organism evidence="2 3">
    <name type="scientific">Favolaschia claudopus</name>
    <dbReference type="NCBI Taxonomy" id="2862362"/>
    <lineage>
        <taxon>Eukaryota</taxon>
        <taxon>Fungi</taxon>
        <taxon>Dikarya</taxon>
        <taxon>Basidiomycota</taxon>
        <taxon>Agaricomycotina</taxon>
        <taxon>Agaricomycetes</taxon>
        <taxon>Agaricomycetidae</taxon>
        <taxon>Agaricales</taxon>
        <taxon>Marasmiineae</taxon>
        <taxon>Mycenaceae</taxon>
        <taxon>Favolaschia</taxon>
    </lineage>
</organism>
<feature type="chain" id="PRO_5043877872" description="Secreted protein" evidence="1">
    <location>
        <begin position="19"/>
        <end position="158"/>
    </location>
</feature>
<reference evidence="2 3" key="1">
    <citation type="journal article" date="2024" name="J Genomics">
        <title>Draft genome sequencing and assembly of Favolaschia claudopus CIRM-BRFM 2984 isolated from oak limbs.</title>
        <authorList>
            <person name="Navarro D."/>
            <person name="Drula E."/>
            <person name="Chaduli D."/>
            <person name="Cazenave R."/>
            <person name="Ahrendt S."/>
            <person name="Wang J."/>
            <person name="Lipzen A."/>
            <person name="Daum C."/>
            <person name="Barry K."/>
            <person name="Grigoriev I.V."/>
            <person name="Favel A."/>
            <person name="Rosso M.N."/>
            <person name="Martin F."/>
        </authorList>
    </citation>
    <scope>NUCLEOTIDE SEQUENCE [LARGE SCALE GENOMIC DNA]</scope>
    <source>
        <strain evidence="2 3">CIRM-BRFM 2984</strain>
    </source>
</reference>
<evidence type="ECO:0000313" key="2">
    <source>
        <dbReference type="EMBL" id="KAK7013182.1"/>
    </source>
</evidence>
<gene>
    <name evidence="2" type="ORF">R3P38DRAFT_1497989</name>
</gene>
<evidence type="ECO:0008006" key="4">
    <source>
        <dbReference type="Google" id="ProtNLM"/>
    </source>
</evidence>
<sequence length="158" mass="18352">MRFRFILILIRFFPAVKQTDPGTLVPDILALHSHAPLCDFLSIHTHRPTIYPSIVLHRTPPSFSTPSVPTLLSHFLIPGFRFCTPWSLYLPRHLDPHPLFPAGRCSVPPSVSLLHFHIFLRPFYRLALRRLFIFEASIQRRRSPKICIAYESRMVCIN</sequence>
<dbReference type="EMBL" id="JAWWNJ010000060">
    <property type="protein sequence ID" value="KAK7013182.1"/>
    <property type="molecule type" value="Genomic_DNA"/>
</dbReference>
<protein>
    <recommendedName>
        <fullName evidence="4">Secreted protein</fullName>
    </recommendedName>
</protein>
<evidence type="ECO:0000313" key="3">
    <source>
        <dbReference type="Proteomes" id="UP001362999"/>
    </source>
</evidence>
<keyword evidence="3" id="KW-1185">Reference proteome</keyword>
<comment type="caution">
    <text evidence="2">The sequence shown here is derived from an EMBL/GenBank/DDBJ whole genome shotgun (WGS) entry which is preliminary data.</text>
</comment>
<dbReference type="Proteomes" id="UP001362999">
    <property type="component" value="Unassembled WGS sequence"/>
</dbReference>
<feature type="signal peptide" evidence="1">
    <location>
        <begin position="1"/>
        <end position="18"/>
    </location>
</feature>
<evidence type="ECO:0000256" key="1">
    <source>
        <dbReference type="SAM" id="SignalP"/>
    </source>
</evidence>
<dbReference type="AlphaFoldDB" id="A0AAW0AJD6"/>
<keyword evidence="1" id="KW-0732">Signal</keyword>
<proteinExistence type="predicted"/>
<accession>A0AAW0AJD6</accession>